<keyword evidence="1" id="KW-0472">Membrane</keyword>
<feature type="transmembrane region" description="Helical" evidence="1">
    <location>
        <begin position="58"/>
        <end position="76"/>
    </location>
</feature>
<feature type="transmembrane region" description="Helical" evidence="1">
    <location>
        <begin position="33"/>
        <end position="52"/>
    </location>
</feature>
<comment type="caution">
    <text evidence="2">The sequence shown here is derived from an EMBL/GenBank/DDBJ whole genome shotgun (WGS) entry which is preliminary data.</text>
</comment>
<proteinExistence type="predicted"/>
<accession>A0A224X6Q9</accession>
<dbReference type="RefSeq" id="WP_094785255.1">
    <property type="nucleotide sequence ID" value="NZ_BEDT01000005.1"/>
</dbReference>
<dbReference type="OrthoDB" id="2243488at2"/>
<name>A0A224X6Q9_9LACT</name>
<gene>
    <name evidence="2" type="ORF">RsY01_1851</name>
</gene>
<keyword evidence="1" id="KW-0812">Transmembrane</keyword>
<evidence type="ECO:0000256" key="1">
    <source>
        <dbReference type="SAM" id="Phobius"/>
    </source>
</evidence>
<reference evidence="3" key="1">
    <citation type="submission" date="2017-08" db="EMBL/GenBank/DDBJ databases">
        <title>Draft genome sequence of Lactococcus sp. strain Rs-Y01, isolated from the gut of the lower termite Reticulitermes speratus.</title>
        <authorList>
            <person name="Ohkuma M."/>
            <person name="Yuki M."/>
        </authorList>
    </citation>
    <scope>NUCLEOTIDE SEQUENCE [LARGE SCALE GENOMIC DNA]</scope>
    <source>
        <strain evidence="3">Rs-Y01</strain>
    </source>
</reference>
<evidence type="ECO:0000313" key="2">
    <source>
        <dbReference type="EMBL" id="GAX48236.1"/>
    </source>
</evidence>
<evidence type="ECO:0000313" key="3">
    <source>
        <dbReference type="Proteomes" id="UP000218689"/>
    </source>
</evidence>
<feature type="transmembrane region" description="Helical" evidence="1">
    <location>
        <begin position="6"/>
        <end position="26"/>
    </location>
</feature>
<keyword evidence="1" id="KW-1133">Transmembrane helix</keyword>
<sequence length="80" mass="9006">MTDKKVHIFIRILAILIIIISVLKLAQGDDKGLNLWLFVALYVVAVKKINTFLKESRLTTVLVFLAVSLQVVMLILSKVL</sequence>
<keyword evidence="3" id="KW-1185">Reference proteome</keyword>
<dbReference type="AlphaFoldDB" id="A0A224X6Q9"/>
<organism evidence="2 3">
    <name type="scientific">Pseudolactococcus reticulitermitis</name>
    <dbReference type="NCBI Taxonomy" id="2025039"/>
    <lineage>
        <taxon>Bacteria</taxon>
        <taxon>Bacillati</taxon>
        <taxon>Bacillota</taxon>
        <taxon>Bacilli</taxon>
        <taxon>Lactobacillales</taxon>
        <taxon>Streptococcaceae</taxon>
        <taxon>Pseudolactococcus</taxon>
    </lineage>
</organism>
<dbReference type="EMBL" id="BEDT01000005">
    <property type="protein sequence ID" value="GAX48236.1"/>
    <property type="molecule type" value="Genomic_DNA"/>
</dbReference>
<protein>
    <submittedName>
        <fullName evidence="2">Uncharacterized protein</fullName>
    </submittedName>
</protein>
<dbReference type="Proteomes" id="UP000218689">
    <property type="component" value="Unassembled WGS sequence"/>
</dbReference>